<reference evidence="3 4" key="1">
    <citation type="submission" date="2018-10" db="EMBL/GenBank/DDBJ databases">
        <title>Comamonadaceae CDC group NO-1 genome sequencing and assembly.</title>
        <authorList>
            <person name="Bernier A.-M."/>
            <person name="Bernard K."/>
        </authorList>
    </citation>
    <scope>NUCLEOTIDE SEQUENCE [LARGE SCALE GENOMIC DNA]</scope>
    <source>
        <strain evidence="3 4">NML161473</strain>
    </source>
</reference>
<comment type="caution">
    <text evidence="3">The sequence shown here is derived from an EMBL/GenBank/DDBJ whole genome shotgun (WGS) entry which is preliminary data.</text>
</comment>
<protein>
    <submittedName>
        <fullName evidence="3">MCE family protein</fullName>
    </submittedName>
</protein>
<dbReference type="InterPro" id="IPR003399">
    <property type="entry name" value="Mce/MlaD"/>
</dbReference>
<evidence type="ECO:0000313" key="4">
    <source>
        <dbReference type="Proteomes" id="UP000267035"/>
    </source>
</evidence>
<dbReference type="Gene3D" id="1.10.287.950">
    <property type="entry name" value="Methyl-accepting chemotaxis protein"/>
    <property type="match status" value="1"/>
</dbReference>
<sequence length="325" mass="34378">MENKSHAMAAGIFVLALLAALAGLAIWLTRDQGSYHTYEMSTAQAVTGLQPQAAVRYKGVNVGKVTHIGFDRQAAGNVLIRITVDDSTPIRPTTYASLGYQGVTGLAYIDLDEAGVSLADLGTSPGGYKRLHMRQSSLSQLAAMGPEVIADVRETMARINQLLSDDNQQTLIGTVERFGTVAQNMTTLMQSVAALTQKVDQSWGQDIAPAIAQLGGDMGRSMKTLEQTAKSIDAMSREIGKVAHLLGQQGGTVDQLGHTAQAFAGAAETINAATLPRLQRTLDEVGAAVKEVGQFVRSLNSNPQSLLYGPNTSRPGPGEKGFAKP</sequence>
<gene>
    <name evidence="3" type="ORF">EBQ25_10055</name>
</gene>
<name>A0A3M6Q2U4_9BURK</name>
<feature type="domain" description="Mce/MlaD" evidence="2">
    <location>
        <begin position="38"/>
        <end position="113"/>
    </location>
</feature>
<dbReference type="Pfam" id="PF02470">
    <property type="entry name" value="MlaD"/>
    <property type="match status" value="1"/>
</dbReference>
<keyword evidence="4" id="KW-1185">Reference proteome</keyword>
<dbReference type="Proteomes" id="UP000267035">
    <property type="component" value="Unassembled WGS sequence"/>
</dbReference>
<evidence type="ECO:0000259" key="2">
    <source>
        <dbReference type="Pfam" id="PF02470"/>
    </source>
</evidence>
<organism evidence="3 4">
    <name type="scientific">Allofranklinella schreckenbergeri</name>
    <dbReference type="NCBI Taxonomy" id="1076744"/>
    <lineage>
        <taxon>Bacteria</taxon>
        <taxon>Pseudomonadati</taxon>
        <taxon>Pseudomonadota</taxon>
        <taxon>Betaproteobacteria</taxon>
        <taxon>Burkholderiales</taxon>
        <taxon>Comamonadaceae</taxon>
        <taxon>Allofranklinella</taxon>
    </lineage>
</organism>
<feature type="region of interest" description="Disordered" evidence="1">
    <location>
        <begin position="303"/>
        <end position="325"/>
    </location>
</feature>
<proteinExistence type="predicted"/>
<accession>A0A3M6Q2U4</accession>
<dbReference type="EMBL" id="RDQL01000015">
    <property type="protein sequence ID" value="RMW97542.1"/>
    <property type="molecule type" value="Genomic_DNA"/>
</dbReference>
<feature type="compositionally biased region" description="Polar residues" evidence="1">
    <location>
        <begin position="303"/>
        <end position="314"/>
    </location>
</feature>
<dbReference type="AlphaFoldDB" id="A0A3M6Q2U4"/>
<evidence type="ECO:0000313" key="3">
    <source>
        <dbReference type="EMBL" id="RMW97542.1"/>
    </source>
</evidence>
<dbReference type="RefSeq" id="WP_122254417.1">
    <property type="nucleotide sequence ID" value="NZ_RDQL01000015.1"/>
</dbReference>
<evidence type="ECO:0000256" key="1">
    <source>
        <dbReference type="SAM" id="MobiDB-lite"/>
    </source>
</evidence>
<dbReference type="PANTHER" id="PTHR36698">
    <property type="entry name" value="BLL5892 PROTEIN"/>
    <property type="match status" value="1"/>
</dbReference>
<dbReference type="PANTHER" id="PTHR36698:SF2">
    <property type="entry name" value="MCE_MLAD DOMAIN-CONTAINING PROTEIN"/>
    <property type="match status" value="1"/>
</dbReference>